<keyword evidence="2" id="KW-1185">Reference proteome</keyword>
<accession>A0A183KU02</accession>
<name>A0A183KU02_9TREM</name>
<dbReference type="WBParaSite" id="SCUD_0001854501-mRNA-1">
    <property type="protein sequence ID" value="SCUD_0001854501-mRNA-1"/>
    <property type="gene ID" value="SCUD_0001854501"/>
</dbReference>
<dbReference type="EMBL" id="UZAK01041152">
    <property type="protein sequence ID" value="VDP66080.1"/>
    <property type="molecule type" value="Genomic_DNA"/>
</dbReference>
<organism evidence="3">
    <name type="scientific">Schistosoma curassoni</name>
    <dbReference type="NCBI Taxonomy" id="6186"/>
    <lineage>
        <taxon>Eukaryota</taxon>
        <taxon>Metazoa</taxon>
        <taxon>Spiralia</taxon>
        <taxon>Lophotrochozoa</taxon>
        <taxon>Platyhelminthes</taxon>
        <taxon>Trematoda</taxon>
        <taxon>Digenea</taxon>
        <taxon>Strigeidida</taxon>
        <taxon>Schistosomatoidea</taxon>
        <taxon>Schistosomatidae</taxon>
        <taxon>Schistosoma</taxon>
    </lineage>
</organism>
<evidence type="ECO:0000313" key="2">
    <source>
        <dbReference type="Proteomes" id="UP000279833"/>
    </source>
</evidence>
<reference evidence="3" key="1">
    <citation type="submission" date="2016-06" db="UniProtKB">
        <authorList>
            <consortium name="WormBaseParasite"/>
        </authorList>
    </citation>
    <scope>IDENTIFICATION</scope>
</reference>
<proteinExistence type="predicted"/>
<evidence type="ECO:0000313" key="1">
    <source>
        <dbReference type="EMBL" id="VDP66080.1"/>
    </source>
</evidence>
<reference evidence="1 2" key="2">
    <citation type="submission" date="2018-11" db="EMBL/GenBank/DDBJ databases">
        <authorList>
            <consortium name="Pathogen Informatics"/>
        </authorList>
    </citation>
    <scope>NUCLEOTIDE SEQUENCE [LARGE SCALE GENOMIC DNA]</scope>
    <source>
        <strain evidence="1">Dakar</strain>
        <strain evidence="2">Dakar, Senegal</strain>
    </source>
</reference>
<sequence length="154" mass="17995">MHLYLESSAPTSNYTLCFSKLNQHYSQSDLDTGANLCVLLAWNQGFTTPLSGRSMSTNPVKAPYICFSSSQFRRQYPWCEKATDEVHNFRLRFLTLFVSENKVNCYLNERWFPARFNVFKKLQQLAFDIVKHLPEVLLDKVSNINDRSPFFSLY</sequence>
<gene>
    <name evidence="1" type="ORF">SCUD_LOCUS18542</name>
</gene>
<dbReference type="STRING" id="6186.A0A183KU02"/>
<dbReference type="AlphaFoldDB" id="A0A183KU02"/>
<dbReference type="Proteomes" id="UP000279833">
    <property type="component" value="Unassembled WGS sequence"/>
</dbReference>
<evidence type="ECO:0000313" key="3">
    <source>
        <dbReference type="WBParaSite" id="SCUD_0001854501-mRNA-1"/>
    </source>
</evidence>
<protein>
    <submittedName>
        <fullName evidence="1 3">Uncharacterized protein</fullName>
    </submittedName>
</protein>